<dbReference type="Proteomes" id="UP000663760">
    <property type="component" value="Chromosome 15"/>
</dbReference>
<sequence>MHNFFSHCFWRQLVFICHTKSSSC</sequence>
<accession>A0A7I8JNT4</accession>
<dbReference type="EMBL" id="LR746278">
    <property type="protein sequence ID" value="CAA7408943.1"/>
    <property type="molecule type" value="Genomic_DNA"/>
</dbReference>
<name>A0A7I8JNT4_SPIIN</name>
<protein>
    <submittedName>
        <fullName evidence="1">Uncharacterized protein</fullName>
    </submittedName>
</protein>
<evidence type="ECO:0000313" key="1">
    <source>
        <dbReference type="EMBL" id="CAA2632629.1"/>
    </source>
</evidence>
<evidence type="ECO:0000313" key="3">
    <source>
        <dbReference type="Proteomes" id="UP000663760"/>
    </source>
</evidence>
<keyword evidence="3" id="KW-1185">Reference proteome</keyword>
<organism evidence="1">
    <name type="scientific">Spirodela intermedia</name>
    <name type="common">Intermediate duckweed</name>
    <dbReference type="NCBI Taxonomy" id="51605"/>
    <lineage>
        <taxon>Eukaryota</taxon>
        <taxon>Viridiplantae</taxon>
        <taxon>Streptophyta</taxon>
        <taxon>Embryophyta</taxon>
        <taxon>Tracheophyta</taxon>
        <taxon>Spermatophyta</taxon>
        <taxon>Magnoliopsida</taxon>
        <taxon>Liliopsida</taxon>
        <taxon>Araceae</taxon>
        <taxon>Lemnoideae</taxon>
        <taxon>Spirodela</taxon>
    </lineage>
</organism>
<reference evidence="1" key="1">
    <citation type="submission" date="2019-12" db="EMBL/GenBank/DDBJ databases">
        <authorList>
            <person name="Scholz U."/>
            <person name="Mascher M."/>
            <person name="Fiebig A."/>
        </authorList>
    </citation>
    <scope>NUCLEOTIDE SEQUENCE</scope>
</reference>
<evidence type="ECO:0000313" key="2">
    <source>
        <dbReference type="EMBL" id="CAA7408943.1"/>
    </source>
</evidence>
<dbReference type="AlphaFoldDB" id="A0A7I8JNT4"/>
<proteinExistence type="predicted"/>
<gene>
    <name evidence="1" type="ORF">SI7747_15018224</name>
    <name evidence="2" type="ORF">SI8410_15019621</name>
</gene>
<dbReference type="EMBL" id="LR743602">
    <property type="protein sequence ID" value="CAA2632629.1"/>
    <property type="molecule type" value="Genomic_DNA"/>
</dbReference>